<organism evidence="2">
    <name type="scientific">Dunaliella tertiolecta</name>
    <name type="common">Green alga</name>
    <dbReference type="NCBI Taxonomy" id="3047"/>
    <lineage>
        <taxon>Eukaryota</taxon>
        <taxon>Viridiplantae</taxon>
        <taxon>Chlorophyta</taxon>
        <taxon>core chlorophytes</taxon>
        <taxon>Chlorophyceae</taxon>
        <taxon>CS clade</taxon>
        <taxon>Chlamydomonadales</taxon>
        <taxon>Dunaliellaceae</taxon>
        <taxon>Dunaliella</taxon>
    </lineage>
</organism>
<feature type="compositionally biased region" description="Polar residues" evidence="1">
    <location>
        <begin position="357"/>
        <end position="372"/>
    </location>
</feature>
<feature type="compositionally biased region" description="Polar residues" evidence="1">
    <location>
        <begin position="298"/>
        <end position="315"/>
    </location>
</feature>
<dbReference type="EMBL" id="HBIP01017605">
    <property type="protein sequence ID" value="CAE0495300.1"/>
    <property type="molecule type" value="Transcribed_RNA"/>
</dbReference>
<feature type="compositionally biased region" description="Low complexity" evidence="1">
    <location>
        <begin position="52"/>
        <end position="87"/>
    </location>
</feature>
<gene>
    <name evidence="2" type="ORF">DTER00134_LOCUS10373</name>
</gene>
<dbReference type="AlphaFoldDB" id="A0A7S3VMM7"/>
<name>A0A7S3VMM7_DUNTE</name>
<proteinExistence type="predicted"/>
<feature type="region of interest" description="Disordered" evidence="1">
    <location>
        <begin position="293"/>
        <end position="390"/>
    </location>
</feature>
<reference evidence="2" key="1">
    <citation type="submission" date="2021-01" db="EMBL/GenBank/DDBJ databases">
        <authorList>
            <person name="Corre E."/>
            <person name="Pelletier E."/>
            <person name="Niang G."/>
            <person name="Scheremetjew M."/>
            <person name="Finn R."/>
            <person name="Kale V."/>
            <person name="Holt S."/>
            <person name="Cochrane G."/>
            <person name="Meng A."/>
            <person name="Brown T."/>
            <person name="Cohen L."/>
        </authorList>
    </citation>
    <scope>NUCLEOTIDE SEQUENCE</scope>
    <source>
        <strain evidence="2">CCMP1320</strain>
    </source>
</reference>
<feature type="region of interest" description="Disordered" evidence="1">
    <location>
        <begin position="178"/>
        <end position="223"/>
    </location>
</feature>
<feature type="compositionally biased region" description="Basic and acidic residues" evidence="1">
    <location>
        <begin position="40"/>
        <end position="49"/>
    </location>
</feature>
<accession>A0A7S3VMM7</accession>
<sequence>MSYDWDMPFDQLVQIFQDNHESNKARKSSAGKSAGLSHRKGGDPDESEGKCSSNQGSSIRGSSCFGLSSRGSSSKARLSSSSGGSKSTILQPCNGTPMSLARKVEDAEDERGTHDLTASSAPLSFPWSGLVKKDAYTSTPSVCLVAMSEGSDRLTPLQQFRKAILATSSAFFRISSWSSKPCSREGSFDSSPSAKAPPQQDKACTVSTPLHSQPPLSPSLGGRALTRQIKPGLSHSLNSRTPSIGTNEMNAQSLQLKSCLSRSLDRNVSKRVSFPLEILGVGGSPGELDACAHASDCRPSSTCRSQDATPPFSGNPSCSTTPPPLSPECSARSSSARSRSSAGTYFFQGTLGRSRRSSNSDGTPPTLEYSQSGDKDAAQEDDSQVDDKEVSRELEFYQFAKPFDLGLEGEKLQTYACSPNGVEGNATIVDHAGCVVRRVKSGSRARRNGYMLEAEQIERNYAKGGMAATESWPVKLANAIVAIPPPFED</sequence>
<feature type="compositionally biased region" description="Polar residues" evidence="1">
    <location>
        <begin position="88"/>
        <end position="97"/>
    </location>
</feature>
<protein>
    <submittedName>
        <fullName evidence="2">Uncharacterized protein</fullName>
    </submittedName>
</protein>
<feature type="compositionally biased region" description="Low complexity" evidence="1">
    <location>
        <begin position="207"/>
        <end position="220"/>
    </location>
</feature>
<evidence type="ECO:0000313" key="2">
    <source>
        <dbReference type="EMBL" id="CAE0495300.1"/>
    </source>
</evidence>
<feature type="compositionally biased region" description="Low complexity" evidence="1">
    <location>
        <begin position="327"/>
        <end position="342"/>
    </location>
</feature>
<evidence type="ECO:0000256" key="1">
    <source>
        <dbReference type="SAM" id="MobiDB-lite"/>
    </source>
</evidence>
<feature type="region of interest" description="Disordered" evidence="1">
    <location>
        <begin position="19"/>
        <end position="97"/>
    </location>
</feature>